<organism evidence="1 2">
    <name type="scientific">Moraxella bovis</name>
    <dbReference type="NCBI Taxonomy" id="476"/>
    <lineage>
        <taxon>Bacteria</taxon>
        <taxon>Pseudomonadati</taxon>
        <taxon>Pseudomonadota</taxon>
        <taxon>Gammaproteobacteria</taxon>
        <taxon>Moraxellales</taxon>
        <taxon>Moraxellaceae</taxon>
        <taxon>Moraxella</taxon>
    </lineage>
</organism>
<proteinExistence type="predicted"/>
<protein>
    <recommendedName>
        <fullName evidence="3">Alpha/beta hydrolase</fullName>
    </recommendedName>
</protein>
<evidence type="ECO:0000313" key="2">
    <source>
        <dbReference type="Proteomes" id="UP000254133"/>
    </source>
</evidence>
<name>A0A378PYF6_MORBO</name>
<gene>
    <name evidence="1" type="ORF">NCTC9426_02232</name>
</gene>
<sequence length="213" mass="24461">MKNLLLLSGMDGTGILFRPLLDELNQSDVNYRIAIYDSNACHIKDNNNQALEYQADKIVKFIHGNFGYESFVVVFESYSSLFVSYLLKCQLAIEKIYLIGGFLACPSVLAKFGLFINPAWARLLPNQLLGFLLFRHWANEELIGLFREVLAVISSPAILPLFKSVYPISLMPKSQAIYQNHQSLAYMYRQGVMIWLIKKQDWHLGRCLRILTF</sequence>
<reference evidence="1 2" key="1">
    <citation type="submission" date="2018-06" db="EMBL/GenBank/DDBJ databases">
        <authorList>
            <consortium name="Pathogen Informatics"/>
            <person name="Doyle S."/>
        </authorList>
    </citation>
    <scope>NUCLEOTIDE SEQUENCE [LARGE SCALE GENOMIC DNA]</scope>
    <source>
        <strain evidence="1 2">NCTC9426</strain>
    </source>
</reference>
<evidence type="ECO:0008006" key="3">
    <source>
        <dbReference type="Google" id="ProtNLM"/>
    </source>
</evidence>
<dbReference type="Proteomes" id="UP000254133">
    <property type="component" value="Unassembled WGS sequence"/>
</dbReference>
<dbReference type="EMBL" id="UGPZ01000003">
    <property type="protein sequence ID" value="STY93502.1"/>
    <property type="molecule type" value="Genomic_DNA"/>
</dbReference>
<accession>A0A378PYF6</accession>
<dbReference type="AlphaFoldDB" id="A0A378PYF6"/>
<dbReference type="RefSeq" id="WP_115369804.1">
    <property type="nucleotide sequence ID" value="NZ_UGPZ01000003.1"/>
</dbReference>
<evidence type="ECO:0000313" key="1">
    <source>
        <dbReference type="EMBL" id="STY93502.1"/>
    </source>
</evidence>